<feature type="coiled-coil region" evidence="8">
    <location>
        <begin position="67"/>
        <end position="101"/>
    </location>
</feature>
<evidence type="ECO:0000256" key="6">
    <source>
        <dbReference type="ARBA" id="ARBA00023163"/>
    </source>
</evidence>
<evidence type="ECO:0000256" key="5">
    <source>
        <dbReference type="ARBA" id="ARBA00023125"/>
    </source>
</evidence>
<keyword evidence="7" id="KW-0539">Nucleus</keyword>
<feature type="compositionally biased region" description="Polar residues" evidence="9">
    <location>
        <begin position="113"/>
        <end position="128"/>
    </location>
</feature>
<dbReference type="OrthoDB" id="1924787at2759"/>
<keyword evidence="12" id="KW-1185">Reference proteome</keyword>
<keyword evidence="8" id="KW-0175">Coiled coil</keyword>
<evidence type="ECO:0000256" key="3">
    <source>
        <dbReference type="ARBA" id="ARBA00022833"/>
    </source>
</evidence>
<dbReference type="FunFam" id="4.10.240.10:FF:000007">
    <property type="entry name" value="C6 transcription factor FacB"/>
    <property type="match status" value="1"/>
</dbReference>
<evidence type="ECO:0000313" key="11">
    <source>
        <dbReference type="EMBL" id="PVI05273.1"/>
    </source>
</evidence>
<evidence type="ECO:0000259" key="10">
    <source>
        <dbReference type="PROSITE" id="PS50048"/>
    </source>
</evidence>
<evidence type="ECO:0000256" key="7">
    <source>
        <dbReference type="ARBA" id="ARBA00023242"/>
    </source>
</evidence>
<dbReference type="SUPFAM" id="SSF57701">
    <property type="entry name" value="Zn2/Cys6 DNA-binding domain"/>
    <property type="match status" value="1"/>
</dbReference>
<dbReference type="SMART" id="SM00066">
    <property type="entry name" value="GAL4"/>
    <property type="match status" value="1"/>
</dbReference>
<keyword evidence="2" id="KW-0479">Metal-binding</keyword>
<dbReference type="Pfam" id="PF00172">
    <property type="entry name" value="Zn_clus"/>
    <property type="match status" value="1"/>
</dbReference>
<dbReference type="AlphaFoldDB" id="A0A2V1E3Z4"/>
<feature type="region of interest" description="Disordered" evidence="9">
    <location>
        <begin position="648"/>
        <end position="723"/>
    </location>
</feature>
<dbReference type="CDD" id="cd12148">
    <property type="entry name" value="fungal_TF_MHR"/>
    <property type="match status" value="1"/>
</dbReference>
<dbReference type="STRING" id="97972.A0A2V1E3Z4"/>
<keyword evidence="6" id="KW-0804">Transcription</keyword>
<evidence type="ECO:0000256" key="8">
    <source>
        <dbReference type="SAM" id="Coils"/>
    </source>
</evidence>
<gene>
    <name evidence="11" type="ORF">DM02DRAFT_610871</name>
</gene>
<dbReference type="PROSITE" id="PS50048">
    <property type="entry name" value="ZN2_CY6_FUNGAL_2"/>
    <property type="match status" value="1"/>
</dbReference>
<dbReference type="InterPro" id="IPR050987">
    <property type="entry name" value="AtrR-like"/>
</dbReference>
<dbReference type="Gene3D" id="4.10.240.10">
    <property type="entry name" value="Zn(2)-C6 fungal-type DNA-binding domain"/>
    <property type="match status" value="1"/>
</dbReference>
<dbReference type="EMBL" id="KZ805315">
    <property type="protein sequence ID" value="PVI05273.1"/>
    <property type="molecule type" value="Genomic_DNA"/>
</dbReference>
<dbReference type="CDD" id="cd00067">
    <property type="entry name" value="GAL4"/>
    <property type="match status" value="1"/>
</dbReference>
<name>A0A2V1E3Z4_9PLEO</name>
<dbReference type="Pfam" id="PF04082">
    <property type="entry name" value="Fungal_trans"/>
    <property type="match status" value="1"/>
</dbReference>
<dbReference type="GO" id="GO:0005634">
    <property type="term" value="C:nucleus"/>
    <property type="evidence" value="ECO:0007669"/>
    <property type="project" value="UniProtKB-SubCell"/>
</dbReference>
<dbReference type="GO" id="GO:0003677">
    <property type="term" value="F:DNA binding"/>
    <property type="evidence" value="ECO:0007669"/>
    <property type="project" value="UniProtKB-KW"/>
</dbReference>
<evidence type="ECO:0000256" key="4">
    <source>
        <dbReference type="ARBA" id="ARBA00023015"/>
    </source>
</evidence>
<keyword evidence="5" id="KW-0238">DNA-binding</keyword>
<dbReference type="SMART" id="SM00906">
    <property type="entry name" value="Fungal_trans"/>
    <property type="match status" value="1"/>
</dbReference>
<dbReference type="CDD" id="cd15485">
    <property type="entry name" value="ZIP_Cat8"/>
    <property type="match status" value="1"/>
</dbReference>
<evidence type="ECO:0000256" key="1">
    <source>
        <dbReference type="ARBA" id="ARBA00004123"/>
    </source>
</evidence>
<evidence type="ECO:0000256" key="9">
    <source>
        <dbReference type="SAM" id="MobiDB-lite"/>
    </source>
</evidence>
<feature type="domain" description="Zn(2)-C6 fungal-type" evidence="10">
    <location>
        <begin position="23"/>
        <end position="53"/>
    </location>
</feature>
<evidence type="ECO:0000256" key="2">
    <source>
        <dbReference type="ARBA" id="ARBA00022723"/>
    </source>
</evidence>
<feature type="region of interest" description="Disordered" evidence="9">
    <location>
        <begin position="101"/>
        <end position="132"/>
    </location>
</feature>
<sequence>MPGILPMKVIKVGGNTQSRIAQACDRCRSKKIRCDGIRPSCTQCVNVGFECKTSDKLSRRAFPRGYTESLEERVRVLEGEVRELKDLLDEKDEKIDMLSRIHPHSSPHTSSPRQLSKSPSPLASPQTSQEKDQVFKVQQAPLLLDDENRDTYFVGSSSGRAFVEAFKQHAQETGKSCSDVNSNAFFGTGTKPNRPSSPRRAVSFKTPPRLVSDQMINIFFQEWAPLFPILHRPSFLSLYEQYVASPETVVDKKSIAQLNLVFGIAALSSDPRDGQDVESFEAQWQSAMESLLMGNDVATLQCLVLAQIFCLVKADYSRLLKYKGLAIGLSQRLGLHQSQKRFALGALTSETRKKVFWSLYTVDCFSAAHLGLPRLLRDEDVHCEYPVDADDEYVTEQGFLPTLPGESTKLSSALALFRLARILSKVLAELYPASSTYDISLATIATLANDLEEWSNTLAPHLKLTFQQDKPSTNVTSSRSPVLSLAYHHIQSLIYRPAVASNLGDKGSSAVVAVGDACKHIVQIVQLLDERKLSFSFCLNKNEVLVQAGFGVLYQTLDLDRDGKLIKECNRIVCAVMGMLDQGSAAGAQEYRRIGCSMMVVPHVEQMPTPSLVRQYSLPNGSMGAPMDRIRATQKTLKAIAARFSPGATKATLQEPKESRRATLPTLSPFMANNANLSTTSLTSLRSEPSAGPPSEPTPTPLSHRASMSVLHSKRRASNSVMQQSPNLDYLSFGHESLPNYQMYPLAPGKSEVSPSDWARLLSSLDNGQTNMYDTIYGGLTAEALLECPPLSAGAETEVSWSPQAFNWSGSNNTAAPPPQSVLSFSDESLTSGEEFANSGPVEYGSTPESELKYPGIVIPDFGNVHHMNFGGLDGNFGL</sequence>
<dbReference type="GO" id="GO:0008270">
    <property type="term" value="F:zinc ion binding"/>
    <property type="evidence" value="ECO:0007669"/>
    <property type="project" value="InterPro"/>
</dbReference>
<dbReference type="GO" id="GO:0000981">
    <property type="term" value="F:DNA-binding transcription factor activity, RNA polymerase II-specific"/>
    <property type="evidence" value="ECO:0007669"/>
    <property type="project" value="InterPro"/>
</dbReference>
<feature type="compositionally biased region" description="Pro residues" evidence="9">
    <location>
        <begin position="691"/>
        <end position="700"/>
    </location>
</feature>
<reference evidence="11 12" key="1">
    <citation type="journal article" date="2018" name="Sci. Rep.">
        <title>Comparative genomics provides insights into the lifestyle and reveals functional heterogeneity of dark septate endophytic fungi.</title>
        <authorList>
            <person name="Knapp D.G."/>
            <person name="Nemeth J.B."/>
            <person name="Barry K."/>
            <person name="Hainaut M."/>
            <person name="Henrissat B."/>
            <person name="Johnson J."/>
            <person name="Kuo A."/>
            <person name="Lim J.H.P."/>
            <person name="Lipzen A."/>
            <person name="Nolan M."/>
            <person name="Ohm R.A."/>
            <person name="Tamas L."/>
            <person name="Grigoriev I.V."/>
            <person name="Spatafora J.W."/>
            <person name="Nagy L.G."/>
            <person name="Kovacs G.M."/>
        </authorList>
    </citation>
    <scope>NUCLEOTIDE SEQUENCE [LARGE SCALE GENOMIC DNA]</scope>
    <source>
        <strain evidence="11 12">DSE2036</strain>
    </source>
</reference>
<proteinExistence type="predicted"/>
<feature type="compositionally biased region" description="Low complexity" evidence="9">
    <location>
        <begin position="672"/>
        <end position="685"/>
    </location>
</feature>
<keyword evidence="4" id="KW-0805">Transcription regulation</keyword>
<dbReference type="PANTHER" id="PTHR46910">
    <property type="entry name" value="TRANSCRIPTION FACTOR PDR1"/>
    <property type="match status" value="1"/>
</dbReference>
<dbReference type="Proteomes" id="UP000244855">
    <property type="component" value="Unassembled WGS sequence"/>
</dbReference>
<dbReference type="PROSITE" id="PS00463">
    <property type="entry name" value="ZN2_CY6_FUNGAL_1"/>
    <property type="match status" value="1"/>
</dbReference>
<dbReference type="GO" id="GO:0006351">
    <property type="term" value="P:DNA-templated transcription"/>
    <property type="evidence" value="ECO:0007669"/>
    <property type="project" value="InterPro"/>
</dbReference>
<comment type="subcellular location">
    <subcellularLocation>
        <location evidence="1">Nucleus</location>
    </subcellularLocation>
</comment>
<dbReference type="InterPro" id="IPR007219">
    <property type="entry name" value="XnlR_reg_dom"/>
</dbReference>
<dbReference type="PANTHER" id="PTHR46910:SF12">
    <property type="entry name" value="REGULATORY PROTEIN CAT8"/>
    <property type="match status" value="1"/>
</dbReference>
<dbReference type="InterPro" id="IPR001138">
    <property type="entry name" value="Zn2Cys6_DnaBD"/>
</dbReference>
<keyword evidence="3" id="KW-0862">Zinc</keyword>
<evidence type="ECO:0000313" key="12">
    <source>
        <dbReference type="Proteomes" id="UP000244855"/>
    </source>
</evidence>
<protein>
    <recommendedName>
        <fullName evidence="10">Zn(2)-C6 fungal-type domain-containing protein</fullName>
    </recommendedName>
</protein>
<dbReference type="InterPro" id="IPR036864">
    <property type="entry name" value="Zn2-C6_fun-type_DNA-bd_sf"/>
</dbReference>
<organism evidence="11 12">
    <name type="scientific">Periconia macrospinosa</name>
    <dbReference type="NCBI Taxonomy" id="97972"/>
    <lineage>
        <taxon>Eukaryota</taxon>
        <taxon>Fungi</taxon>
        <taxon>Dikarya</taxon>
        <taxon>Ascomycota</taxon>
        <taxon>Pezizomycotina</taxon>
        <taxon>Dothideomycetes</taxon>
        <taxon>Pleosporomycetidae</taxon>
        <taxon>Pleosporales</taxon>
        <taxon>Massarineae</taxon>
        <taxon>Periconiaceae</taxon>
        <taxon>Periconia</taxon>
    </lineage>
</organism>
<accession>A0A2V1E3Z4</accession>